<protein>
    <submittedName>
        <fullName evidence="2">Uncharacterized protein</fullName>
    </submittedName>
</protein>
<evidence type="ECO:0000313" key="3">
    <source>
        <dbReference type="Proteomes" id="UP001431783"/>
    </source>
</evidence>
<proteinExistence type="predicted"/>
<dbReference type="EMBL" id="JARQZJ010000121">
    <property type="protein sequence ID" value="KAK9887824.1"/>
    <property type="molecule type" value="Genomic_DNA"/>
</dbReference>
<dbReference type="Proteomes" id="UP001431783">
    <property type="component" value="Unassembled WGS sequence"/>
</dbReference>
<feature type="compositionally biased region" description="Polar residues" evidence="1">
    <location>
        <begin position="1"/>
        <end position="10"/>
    </location>
</feature>
<keyword evidence="3" id="KW-1185">Reference proteome</keyword>
<feature type="region of interest" description="Disordered" evidence="1">
    <location>
        <begin position="51"/>
        <end position="95"/>
    </location>
</feature>
<evidence type="ECO:0000256" key="1">
    <source>
        <dbReference type="SAM" id="MobiDB-lite"/>
    </source>
</evidence>
<accession>A0AAW1UXG6</accession>
<evidence type="ECO:0000313" key="2">
    <source>
        <dbReference type="EMBL" id="KAK9887824.1"/>
    </source>
</evidence>
<gene>
    <name evidence="2" type="ORF">WA026_000139</name>
</gene>
<organism evidence="2 3">
    <name type="scientific">Henosepilachna vigintioctopunctata</name>
    <dbReference type="NCBI Taxonomy" id="420089"/>
    <lineage>
        <taxon>Eukaryota</taxon>
        <taxon>Metazoa</taxon>
        <taxon>Ecdysozoa</taxon>
        <taxon>Arthropoda</taxon>
        <taxon>Hexapoda</taxon>
        <taxon>Insecta</taxon>
        <taxon>Pterygota</taxon>
        <taxon>Neoptera</taxon>
        <taxon>Endopterygota</taxon>
        <taxon>Coleoptera</taxon>
        <taxon>Polyphaga</taxon>
        <taxon>Cucujiformia</taxon>
        <taxon>Coccinelloidea</taxon>
        <taxon>Coccinellidae</taxon>
        <taxon>Epilachninae</taxon>
        <taxon>Epilachnini</taxon>
        <taxon>Henosepilachna</taxon>
    </lineage>
</organism>
<dbReference type="AlphaFoldDB" id="A0AAW1UXG6"/>
<feature type="region of interest" description="Disordered" evidence="1">
    <location>
        <begin position="1"/>
        <end position="24"/>
    </location>
</feature>
<reference evidence="2 3" key="1">
    <citation type="submission" date="2023-03" db="EMBL/GenBank/DDBJ databases">
        <title>Genome insight into feeding habits of ladybird beetles.</title>
        <authorList>
            <person name="Li H.-S."/>
            <person name="Huang Y.-H."/>
            <person name="Pang H."/>
        </authorList>
    </citation>
    <scope>NUCLEOTIDE SEQUENCE [LARGE SCALE GENOMIC DNA]</scope>
    <source>
        <strain evidence="2">SYSU_2023b</strain>
        <tissue evidence="2">Whole body</tissue>
    </source>
</reference>
<feature type="compositionally biased region" description="Basic and acidic residues" evidence="1">
    <location>
        <begin position="57"/>
        <end position="67"/>
    </location>
</feature>
<sequence length="125" mass="14122">MSNQQIQTGTFKEHITRPSPLYPTKTTVSHISFTGYSKSQFLKKDQQNLSTTWIDGGGRKEQRRGSRVDFTLPNLPGATASPKQSRKKNFPEADCLQSNTVTPAYRYLKAKRKYDAGTNVFDGFK</sequence>
<name>A0AAW1UXG6_9CUCU</name>
<comment type="caution">
    <text evidence="2">The sequence shown here is derived from an EMBL/GenBank/DDBJ whole genome shotgun (WGS) entry which is preliminary data.</text>
</comment>